<protein>
    <recommendedName>
        <fullName evidence="2">chorismate mutase</fullName>
        <ecNumber evidence="2">5.4.99.5</ecNumber>
    </recommendedName>
</protein>
<evidence type="ECO:0000256" key="4">
    <source>
        <dbReference type="ARBA" id="ARBA00023222"/>
    </source>
</evidence>
<reference evidence="7 8" key="1">
    <citation type="submission" date="2017-05" db="EMBL/GenBank/DDBJ databases">
        <title>The Genome Sequence of Tsuchiyaea wingfieldii DSM 27421.</title>
        <authorList>
            <person name="Cuomo C."/>
            <person name="Passer A."/>
            <person name="Billmyre B."/>
            <person name="Heitman J."/>
        </authorList>
    </citation>
    <scope>NUCLEOTIDE SEQUENCE [LARGE SCALE GENOMIC DNA]</scope>
    <source>
        <strain evidence="7 8">DSM 27421</strain>
    </source>
</reference>
<name>A0A5D3AXL0_9TREE</name>
<dbReference type="Proteomes" id="UP000322245">
    <property type="component" value="Unassembled WGS sequence"/>
</dbReference>
<dbReference type="GO" id="GO:0005737">
    <property type="term" value="C:cytoplasm"/>
    <property type="evidence" value="ECO:0007669"/>
    <property type="project" value="UniProtKB-SubCell"/>
</dbReference>
<proteinExistence type="predicted"/>
<dbReference type="InterPro" id="IPR037039">
    <property type="entry name" value="CM_AroQ_sf_eucaryotic"/>
</dbReference>
<evidence type="ECO:0000313" key="8">
    <source>
        <dbReference type="Proteomes" id="UP000322245"/>
    </source>
</evidence>
<dbReference type="AlphaFoldDB" id="A0A5D3AXL0"/>
<dbReference type="InterPro" id="IPR008238">
    <property type="entry name" value="Chorismate_mutase_AroQ_euk"/>
</dbReference>
<dbReference type="InterPro" id="IPR029033">
    <property type="entry name" value="His_PPase_superfam"/>
</dbReference>
<keyword evidence="4" id="KW-0057">Aromatic amino acid biosynthesis</keyword>
<comment type="caution">
    <text evidence="7">The sequence shown here is derived from an EMBL/GenBank/DDBJ whole genome shotgun (WGS) entry which is preliminary data.</text>
</comment>
<evidence type="ECO:0000256" key="2">
    <source>
        <dbReference type="ARBA" id="ARBA00012404"/>
    </source>
</evidence>
<keyword evidence="4" id="KW-0584">Phenylalanine biosynthesis</keyword>
<evidence type="ECO:0000313" key="7">
    <source>
        <dbReference type="EMBL" id="TYJ54813.1"/>
    </source>
</evidence>
<comment type="subcellular location">
    <subcellularLocation>
        <location evidence="1">Cytoplasm</location>
    </subcellularLocation>
</comment>
<dbReference type="UniPathway" id="UPA00120">
    <property type="reaction ID" value="UER00203"/>
</dbReference>
<keyword evidence="3" id="KW-0963">Cytoplasm</keyword>
<gene>
    <name evidence="7" type="ORF">B9479_004484</name>
</gene>
<keyword evidence="8" id="KW-1185">Reference proteome</keyword>
<evidence type="ECO:0000256" key="3">
    <source>
        <dbReference type="ARBA" id="ARBA00022490"/>
    </source>
</evidence>
<dbReference type="EC" id="5.4.99.5" evidence="2"/>
<dbReference type="SUPFAM" id="SSF48600">
    <property type="entry name" value="Chorismate mutase II"/>
    <property type="match status" value="1"/>
</dbReference>
<dbReference type="NCBIfam" id="TIGR01802">
    <property type="entry name" value="CM_pl-yst"/>
    <property type="match status" value="1"/>
</dbReference>
<dbReference type="PROSITE" id="PS51169">
    <property type="entry name" value="CHORISMATE_MUT_3"/>
    <property type="match status" value="1"/>
</dbReference>
<keyword evidence="4" id="KW-0028">Amino-acid biosynthesis</keyword>
<dbReference type="PANTHER" id="PTHR21145:SF12">
    <property type="entry name" value="CHORISMATE MUTASE"/>
    <property type="match status" value="1"/>
</dbReference>
<dbReference type="InterPro" id="IPR036263">
    <property type="entry name" value="Chorismate_II_sf"/>
</dbReference>
<keyword evidence="5" id="KW-0413">Isomerase</keyword>
<dbReference type="GO" id="GO:0004106">
    <property type="term" value="F:chorismate mutase activity"/>
    <property type="evidence" value="ECO:0007669"/>
    <property type="project" value="UniProtKB-EC"/>
</dbReference>
<sequence length="465" mass="51847">MSAGANALTHHPPANTSNTILGEVLNGTSAPGIYTNSHTPDDKYGEYDCGSEYPGMPHVREQEYKVPSEDYELSGYSNEGPYHYVIIATAFKLHLPAPRTPSNTLLGPGFPNSTCEFPSITFQGLDDAYEHGKDLRSVCHDKLNFLPSKEEKDKYRFRVTNNFITSQTLSGLARGLFPGGDGSKAEEEAWIQNDAWDSLEPAFVLIERAQFAYNKRIYEPGGFKNEINFEGSWLDWFLFEIESFHAKARRYTSPDEHAFTPLDKLPKPILKPQEFPSLLYLPAAEHPSVNVNNRILDFYIKHIVPGVTVGKGGPEDDGNYGSSATRDVEVLQALSRRIHFGMFVSESKFLSAPHDFIPHILSSPPNKEALAGLITKPAVEAKLLVRLANKARVYGGEMDADGKVIEVPDEEFALRGKIDLGSVVGMYRDWVIPLTKDVEVDYLIHRLDNVPQSQIDEWSAKGKSQ</sequence>
<dbReference type="EMBL" id="NIDF01000052">
    <property type="protein sequence ID" value="TYJ54813.1"/>
    <property type="molecule type" value="Genomic_DNA"/>
</dbReference>
<dbReference type="GO" id="GO:0046417">
    <property type="term" value="P:chorismate metabolic process"/>
    <property type="evidence" value="ECO:0007669"/>
    <property type="project" value="InterPro"/>
</dbReference>
<dbReference type="GO" id="GO:0009094">
    <property type="term" value="P:L-phenylalanine biosynthetic process"/>
    <property type="evidence" value="ECO:0007669"/>
    <property type="project" value="UniProtKB-KW"/>
</dbReference>
<dbReference type="PANTHER" id="PTHR21145">
    <property type="entry name" value="CHORISMATE MUTASE"/>
    <property type="match status" value="1"/>
</dbReference>
<accession>A0A5D3AXL0</accession>
<dbReference type="Gene3D" id="1.10.590.10">
    <property type="entry name" value="Chorismate mutase, AroQ class superfamily, eukaryotic"/>
    <property type="match status" value="1"/>
</dbReference>
<evidence type="ECO:0000256" key="5">
    <source>
        <dbReference type="ARBA" id="ARBA00023235"/>
    </source>
</evidence>
<organism evidence="7 8">
    <name type="scientific">Cryptococcus floricola</name>
    <dbReference type="NCBI Taxonomy" id="2591691"/>
    <lineage>
        <taxon>Eukaryota</taxon>
        <taxon>Fungi</taxon>
        <taxon>Dikarya</taxon>
        <taxon>Basidiomycota</taxon>
        <taxon>Agaricomycotina</taxon>
        <taxon>Tremellomycetes</taxon>
        <taxon>Tremellales</taxon>
        <taxon>Cryptococcaceae</taxon>
        <taxon>Cryptococcus</taxon>
    </lineage>
</organism>
<evidence type="ECO:0000256" key="1">
    <source>
        <dbReference type="ARBA" id="ARBA00004496"/>
    </source>
</evidence>
<comment type="catalytic activity">
    <reaction evidence="6">
        <text>chorismate = prephenate</text>
        <dbReference type="Rhea" id="RHEA:13897"/>
        <dbReference type="ChEBI" id="CHEBI:29748"/>
        <dbReference type="ChEBI" id="CHEBI:29934"/>
        <dbReference type="EC" id="5.4.99.5"/>
    </reaction>
    <physiologicalReaction direction="left-to-right" evidence="6">
        <dbReference type="Rhea" id="RHEA:13898"/>
    </physiologicalReaction>
</comment>
<evidence type="ECO:0000256" key="6">
    <source>
        <dbReference type="ARBA" id="ARBA00023979"/>
    </source>
</evidence>
<dbReference type="SUPFAM" id="SSF53254">
    <property type="entry name" value="Phosphoglycerate mutase-like"/>
    <property type="match status" value="1"/>
</dbReference>